<dbReference type="InterPro" id="IPR009057">
    <property type="entry name" value="Homeodomain-like_sf"/>
</dbReference>
<evidence type="ECO:0000313" key="2">
    <source>
        <dbReference type="Proteomes" id="UP000297641"/>
    </source>
</evidence>
<dbReference type="Gene3D" id="1.10.357.10">
    <property type="entry name" value="Tetracycline Repressor, domain 2"/>
    <property type="match status" value="1"/>
</dbReference>
<comment type="caution">
    <text evidence="1">The sequence shown here is derived from an EMBL/GenBank/DDBJ whole genome shotgun (WGS) entry which is preliminary data.</text>
</comment>
<accession>A0A7I0HVQ6</accession>
<gene>
    <name evidence="1" type="ORF">EHQ43_04575</name>
</gene>
<name>A0A7I0HVQ6_9LEPT</name>
<protein>
    <submittedName>
        <fullName evidence="1">TetR/AcrR family transcriptional regulator</fullName>
    </submittedName>
</protein>
<sequence>MPATRNIWIVKGYEMVAIDGFDHLKIERLAKAVGKPKSSFYFLFIDLENFTKQMIEFHLNQCIQMAKKEANANSIDPELINIIIEHKIDLLFHKQIRIHRNNPSYLELIETTDSIVTIPFLNVWKKDLGIELTEIQMKGMFSLALENFYIQIHSDNLNESWLKNYFANLKTTILNLTSL</sequence>
<dbReference type="RefSeq" id="WP_135770233.1">
    <property type="nucleotide sequence ID" value="NZ_RQFT01000003.1"/>
</dbReference>
<dbReference type="EMBL" id="RQFT01000003">
    <property type="protein sequence ID" value="TGL08325.1"/>
    <property type="molecule type" value="Genomic_DNA"/>
</dbReference>
<proteinExistence type="predicted"/>
<dbReference type="AlphaFoldDB" id="A0A7I0HVQ6"/>
<reference evidence="1 2" key="1">
    <citation type="journal article" date="2019" name="PLoS Negl. Trop. Dis.">
        <title>Revisiting the worldwide diversity of Leptospira species in the environment.</title>
        <authorList>
            <person name="Vincent A.T."/>
            <person name="Schiettekatte O."/>
            <person name="Bourhy P."/>
            <person name="Veyrier F.J."/>
            <person name="Picardeau M."/>
        </authorList>
    </citation>
    <scope>NUCLEOTIDE SEQUENCE [LARGE SCALE GENOMIC DNA]</scope>
    <source>
        <strain evidence="1 2">201800273</strain>
    </source>
</reference>
<dbReference type="Proteomes" id="UP000297641">
    <property type="component" value="Unassembled WGS sequence"/>
</dbReference>
<organism evidence="1 2">
    <name type="scientific">Leptospira bouyouniensis</name>
    <dbReference type="NCBI Taxonomy" id="2484911"/>
    <lineage>
        <taxon>Bacteria</taxon>
        <taxon>Pseudomonadati</taxon>
        <taxon>Spirochaetota</taxon>
        <taxon>Spirochaetia</taxon>
        <taxon>Leptospirales</taxon>
        <taxon>Leptospiraceae</taxon>
        <taxon>Leptospira</taxon>
    </lineage>
</organism>
<evidence type="ECO:0000313" key="1">
    <source>
        <dbReference type="EMBL" id="TGL08325.1"/>
    </source>
</evidence>
<dbReference type="SUPFAM" id="SSF46689">
    <property type="entry name" value="Homeodomain-like"/>
    <property type="match status" value="1"/>
</dbReference>